<dbReference type="Proteomes" id="UP000694388">
    <property type="component" value="Unplaced"/>
</dbReference>
<dbReference type="Gene3D" id="2.60.40.340">
    <property type="entry name" value="Rel homology domain (RHD), DNA-binding domain"/>
    <property type="match status" value="1"/>
</dbReference>
<dbReference type="Gene3D" id="2.60.40.10">
    <property type="entry name" value="Immunoglobulins"/>
    <property type="match status" value="1"/>
</dbReference>
<dbReference type="GO" id="GO:0000978">
    <property type="term" value="F:RNA polymerase II cis-regulatory region sequence-specific DNA binding"/>
    <property type="evidence" value="ECO:0007669"/>
    <property type="project" value="TreeGrafter"/>
</dbReference>
<keyword evidence="5" id="KW-0677">Repeat</keyword>
<dbReference type="GeneTree" id="ENSGT00940000156131"/>
<sequence>MRIHSLNCNHETIDLQNLTVHHSRPTLAPDVHSLIHTPDMSSSWVHSGLQHCPRAGFTEGKFPNSNGRTRAEPTAIDCPSIQITAIPQNSLPKAEQGDSNGNGSQGILGSRLLDHLYLPLEHGFYRETSHNLSPTGSLSSRSCFSDASSIESYPYTGEDGEMELNDATSRVAFHSTSPHHSPLPSPEGSPSIRGFSDNGWSSIPPQNHHPVARRRSAGPVFRNCPPDEAYLHPLLLPQGPLSQPTSPRGKRRYSNADVVHQRSTIQASPEHSPTSSPIASPRGNIADEALPTSYHKATDPTRDVPSKSRRTSEAAADGGSCQSADEQSLSQQTVKRELSRESFLCLPSVFPWEKSKSSSMTHAPIFRTSSLPPLDWQLPSQSGLCELKIEVEPKPHHRAHYETEGSRGAVKAANGGHPVVKLYGYNEKPLSLQLFIGTADERLLRPHAFYQMHRITGKAVSTSSQEAMLNSTKVLEVPLLPENDMQASIDCAGILKLRNSDIELRKGETDIGRKNTRVRLVFRTHIPQAHGKVLSLQVPSIPIECSQRSAQELPLVERQSSESCPVTGGEQLVIIGQNFTPDSKVIFVEKGLDGRNLWEAEGQVIREKAQPRRLVVVVPPYQDGAIMVPLRVHFHVHNGKRRRSQPQRFSYLPISAPPVMIKSEPCDDYYGSFGPTFTHDTGFLSHGPMGSYMGALNSPLHRDPQSPAFTPFVPFLPTLPPPPHPQDSLPMAPQRTRYANCDSADCHLCSDCVRPGAELFCPSHRGHQSLCQGPSFGAQSGHYGDGASLERPKYPPSYAAFSQTSNNFPQSPSTPNGHHVPIKAYGDPTTYSQESHGPGTIKQEPMESAPRAQSITLDDVTEVLERDLSPS</sequence>
<dbReference type="FunFam" id="2.60.40.340:FF:000001">
    <property type="entry name" value="Nuclear factor of activated T-cells, cytoplasmic, calcineurin-dependent 2"/>
    <property type="match status" value="1"/>
</dbReference>
<dbReference type="PROSITE" id="PS50254">
    <property type="entry name" value="REL_2"/>
    <property type="match status" value="1"/>
</dbReference>
<feature type="region of interest" description="Disordered" evidence="10">
    <location>
        <begin position="782"/>
        <end position="871"/>
    </location>
</feature>
<dbReference type="GO" id="GO:0005667">
    <property type="term" value="C:transcription regulator complex"/>
    <property type="evidence" value="ECO:0007669"/>
    <property type="project" value="TreeGrafter"/>
</dbReference>
<evidence type="ECO:0000256" key="3">
    <source>
        <dbReference type="ARBA" id="ARBA00022490"/>
    </source>
</evidence>
<keyword evidence="6" id="KW-0805">Transcription regulation</keyword>
<dbReference type="SUPFAM" id="SSF49417">
    <property type="entry name" value="p53-like transcription factors"/>
    <property type="match status" value="1"/>
</dbReference>
<evidence type="ECO:0000256" key="8">
    <source>
        <dbReference type="ARBA" id="ARBA00023163"/>
    </source>
</evidence>
<dbReference type="InterPro" id="IPR014756">
    <property type="entry name" value="Ig_E-set"/>
</dbReference>
<evidence type="ECO:0000259" key="11">
    <source>
        <dbReference type="PROSITE" id="PS50254"/>
    </source>
</evidence>
<name>A0A8C4QHT9_EPTBU</name>
<feature type="domain" description="RHD" evidence="11">
    <location>
        <begin position="369"/>
        <end position="550"/>
    </location>
</feature>
<feature type="compositionally biased region" description="Polar residues" evidence="10">
    <location>
        <begin position="800"/>
        <end position="816"/>
    </location>
</feature>
<dbReference type="AlphaFoldDB" id="A0A8C4QHT9"/>
<dbReference type="GO" id="GO:0005737">
    <property type="term" value="C:cytoplasm"/>
    <property type="evidence" value="ECO:0007669"/>
    <property type="project" value="UniProtKB-SubCell"/>
</dbReference>
<dbReference type="InterPro" id="IPR013783">
    <property type="entry name" value="Ig-like_fold"/>
</dbReference>
<evidence type="ECO:0000256" key="10">
    <source>
        <dbReference type="SAM" id="MobiDB-lite"/>
    </source>
</evidence>
<protein>
    <recommendedName>
        <fullName evidence="11">RHD domain-containing protein</fullName>
    </recommendedName>
</protein>
<keyword evidence="4" id="KW-0597">Phosphoprotein</keyword>
<evidence type="ECO:0000256" key="7">
    <source>
        <dbReference type="ARBA" id="ARBA00023125"/>
    </source>
</evidence>
<keyword evidence="9" id="KW-0539">Nucleus</keyword>
<feature type="compositionally biased region" description="Polar residues" evidence="10">
    <location>
        <begin position="320"/>
        <end position="333"/>
    </location>
</feature>
<evidence type="ECO:0000256" key="9">
    <source>
        <dbReference type="ARBA" id="ARBA00023242"/>
    </source>
</evidence>
<comment type="subcellular location">
    <subcellularLocation>
        <location evidence="2">Cytoplasm</location>
    </subcellularLocation>
    <subcellularLocation>
        <location evidence="1">Nucleus</location>
    </subcellularLocation>
</comment>
<dbReference type="Pfam" id="PF16179">
    <property type="entry name" value="RHD_dimer"/>
    <property type="match status" value="1"/>
</dbReference>
<evidence type="ECO:0000256" key="2">
    <source>
        <dbReference type="ARBA" id="ARBA00004496"/>
    </source>
</evidence>
<dbReference type="InterPro" id="IPR002909">
    <property type="entry name" value="IPT_dom"/>
</dbReference>
<keyword evidence="13" id="KW-1185">Reference proteome</keyword>
<keyword evidence="8" id="KW-0804">Transcription</keyword>
<reference evidence="12" key="1">
    <citation type="submission" date="2025-08" db="UniProtKB">
        <authorList>
            <consortium name="Ensembl"/>
        </authorList>
    </citation>
    <scope>IDENTIFICATION</scope>
</reference>
<evidence type="ECO:0000256" key="1">
    <source>
        <dbReference type="ARBA" id="ARBA00004123"/>
    </source>
</evidence>
<dbReference type="Ensembl" id="ENSEBUT00000016287.1">
    <property type="protein sequence ID" value="ENSEBUP00000015711.1"/>
    <property type="gene ID" value="ENSEBUG00000009891.1"/>
</dbReference>
<dbReference type="FunFam" id="2.60.40.10:FF:000040">
    <property type="entry name" value="Nuclear factor of activated T-cells, cytoplasmic, calcineurin-dependent 2"/>
    <property type="match status" value="1"/>
</dbReference>
<reference evidence="12" key="2">
    <citation type="submission" date="2025-09" db="UniProtKB">
        <authorList>
            <consortium name="Ensembl"/>
        </authorList>
    </citation>
    <scope>IDENTIFICATION</scope>
</reference>
<dbReference type="PANTHER" id="PTHR12533:SF7">
    <property type="entry name" value="NFAT NUCLEAR FACTOR, ISOFORM B"/>
    <property type="match status" value="1"/>
</dbReference>
<dbReference type="SMART" id="SM00429">
    <property type="entry name" value="IPT"/>
    <property type="match status" value="1"/>
</dbReference>
<dbReference type="PRINTS" id="PR01789">
    <property type="entry name" value="NUCFACTORATC"/>
</dbReference>
<evidence type="ECO:0000313" key="12">
    <source>
        <dbReference type="Ensembl" id="ENSEBUP00000015711.1"/>
    </source>
</evidence>
<feature type="compositionally biased region" description="Low complexity" evidence="10">
    <location>
        <begin position="231"/>
        <end position="247"/>
    </location>
</feature>
<organism evidence="12 13">
    <name type="scientific">Eptatretus burgeri</name>
    <name type="common">Inshore hagfish</name>
    <dbReference type="NCBI Taxonomy" id="7764"/>
    <lineage>
        <taxon>Eukaryota</taxon>
        <taxon>Metazoa</taxon>
        <taxon>Chordata</taxon>
        <taxon>Craniata</taxon>
        <taxon>Vertebrata</taxon>
        <taxon>Cyclostomata</taxon>
        <taxon>Myxini</taxon>
        <taxon>Myxiniformes</taxon>
        <taxon>Myxinidae</taxon>
        <taxon>Eptatretinae</taxon>
        <taxon>Eptatretus</taxon>
    </lineage>
</organism>
<keyword evidence="7" id="KW-0238">DNA-binding</keyword>
<dbReference type="InterPro" id="IPR011539">
    <property type="entry name" value="RHD_DNA_bind_dom"/>
</dbReference>
<dbReference type="SUPFAM" id="SSF81296">
    <property type="entry name" value="E set domains"/>
    <property type="match status" value="1"/>
</dbReference>
<dbReference type="InterPro" id="IPR037059">
    <property type="entry name" value="RHD_DNA_bind_dom_sf"/>
</dbReference>
<evidence type="ECO:0000256" key="4">
    <source>
        <dbReference type="ARBA" id="ARBA00022553"/>
    </source>
</evidence>
<evidence type="ECO:0000313" key="13">
    <source>
        <dbReference type="Proteomes" id="UP000694388"/>
    </source>
</evidence>
<evidence type="ECO:0000256" key="6">
    <source>
        <dbReference type="ARBA" id="ARBA00023015"/>
    </source>
</evidence>
<dbReference type="GO" id="GO:0000981">
    <property type="term" value="F:DNA-binding transcription factor activity, RNA polymerase II-specific"/>
    <property type="evidence" value="ECO:0007669"/>
    <property type="project" value="TreeGrafter"/>
</dbReference>
<dbReference type="InterPro" id="IPR008366">
    <property type="entry name" value="NFAT"/>
</dbReference>
<dbReference type="InterPro" id="IPR032397">
    <property type="entry name" value="RHD_dimer"/>
</dbReference>
<dbReference type="InterPro" id="IPR008967">
    <property type="entry name" value="p53-like_TF_DNA-bd_sf"/>
</dbReference>
<dbReference type="GO" id="GO:0033173">
    <property type="term" value="P:calcineurin-NFAT signaling cascade"/>
    <property type="evidence" value="ECO:0007669"/>
    <property type="project" value="TreeGrafter"/>
</dbReference>
<accession>A0A8C4QHT9</accession>
<evidence type="ECO:0000256" key="5">
    <source>
        <dbReference type="ARBA" id="ARBA00022737"/>
    </source>
</evidence>
<dbReference type="Pfam" id="PF00554">
    <property type="entry name" value="RHD_DNA_bind"/>
    <property type="match status" value="1"/>
</dbReference>
<dbReference type="PANTHER" id="PTHR12533">
    <property type="entry name" value="NFAT"/>
    <property type="match status" value="1"/>
</dbReference>
<feature type="region of interest" description="Disordered" evidence="10">
    <location>
        <begin position="173"/>
        <end position="333"/>
    </location>
</feature>
<proteinExistence type="predicted"/>
<feature type="compositionally biased region" description="Polar residues" evidence="10">
    <location>
        <begin position="261"/>
        <end position="278"/>
    </location>
</feature>
<feature type="compositionally biased region" description="Basic and acidic residues" evidence="10">
    <location>
        <begin position="296"/>
        <end position="312"/>
    </location>
</feature>
<keyword evidence="3" id="KW-0963">Cytoplasm</keyword>
<dbReference type="GO" id="GO:0005634">
    <property type="term" value="C:nucleus"/>
    <property type="evidence" value="ECO:0007669"/>
    <property type="project" value="UniProtKB-SubCell"/>
</dbReference>